<keyword evidence="2" id="KW-1185">Reference proteome</keyword>
<sequence>MKKPVVFVVAPALLISVLLVSGCSIFRSHKAWETAKQESPLEIPPGLDTPATTDALVVPPPGANQPTANGATAQVTGAPSQLTDGFVVPSDAGTAYQRLGEALAKGDIGKVIASDATARTYSVTVVSPAAVAPPEHKRGMFSRLFHHGSKSVSGADEASAHDVQVTVVPSGSDASVIQVQGISGAVAQTVSRLRSAVGAKD</sequence>
<evidence type="ECO:0008006" key="3">
    <source>
        <dbReference type="Google" id="ProtNLM"/>
    </source>
</evidence>
<protein>
    <recommendedName>
        <fullName evidence="3">Lipoprotein</fullName>
    </recommendedName>
</protein>
<name>H8L6Y7_FRAAD</name>
<dbReference type="STRING" id="767434.Fraau_2550"/>
<dbReference type="Proteomes" id="UP000005234">
    <property type="component" value="Chromosome"/>
</dbReference>
<evidence type="ECO:0000313" key="1">
    <source>
        <dbReference type="EMBL" id="AFC86897.1"/>
    </source>
</evidence>
<dbReference type="HOGENOM" id="CLU_1382204_0_0_6"/>
<organism evidence="1 2">
    <name type="scientific">Frateuria aurantia (strain ATCC 33424 / DSM 6220 / KCTC 2777 / LMG 1558 / NBRC 3245 / NCIMB 13370)</name>
    <name type="common">Acetobacter aurantius</name>
    <dbReference type="NCBI Taxonomy" id="767434"/>
    <lineage>
        <taxon>Bacteria</taxon>
        <taxon>Pseudomonadati</taxon>
        <taxon>Pseudomonadota</taxon>
        <taxon>Gammaproteobacteria</taxon>
        <taxon>Lysobacterales</taxon>
        <taxon>Rhodanobacteraceae</taxon>
        <taxon>Frateuria</taxon>
    </lineage>
</organism>
<reference evidence="1" key="1">
    <citation type="submission" date="2012-02" db="EMBL/GenBank/DDBJ databases">
        <title>The complete genome of Frateuria aurantia DSM 6220.</title>
        <authorList>
            <consortium name="US DOE Joint Genome Institute (JGI-PGF)"/>
            <person name="Lucas S."/>
            <person name="Copeland A."/>
            <person name="Lapidus A."/>
            <person name="Glavina del Rio T."/>
            <person name="Dalin E."/>
            <person name="Tice H."/>
            <person name="Bruce D."/>
            <person name="Goodwin L."/>
            <person name="Pitluck S."/>
            <person name="Peters L."/>
            <person name="Ovchinnikova G."/>
            <person name="Teshima H."/>
            <person name="Kyrpides N."/>
            <person name="Mavromatis K."/>
            <person name="Ivanova N."/>
            <person name="Brettin T."/>
            <person name="Detter J.C."/>
            <person name="Han C."/>
            <person name="Larimer F."/>
            <person name="Land M."/>
            <person name="Hauser L."/>
            <person name="Markowitz V."/>
            <person name="Cheng J.-F."/>
            <person name="Hugenholtz P."/>
            <person name="Woyke T."/>
            <person name="Wu D."/>
            <person name="Brambilla E."/>
            <person name="Klenk H.-P."/>
            <person name="Eisen J.A."/>
        </authorList>
    </citation>
    <scope>NUCLEOTIDE SEQUENCE</scope>
    <source>
        <strain evidence="1">DSM 6220</strain>
    </source>
</reference>
<dbReference type="eggNOG" id="COG3317">
    <property type="taxonomic scope" value="Bacteria"/>
</dbReference>
<dbReference type="EMBL" id="CP003350">
    <property type="protein sequence ID" value="AFC86897.1"/>
    <property type="molecule type" value="Genomic_DNA"/>
</dbReference>
<dbReference type="PROSITE" id="PS51257">
    <property type="entry name" value="PROKAR_LIPOPROTEIN"/>
    <property type="match status" value="1"/>
</dbReference>
<dbReference type="AlphaFoldDB" id="H8L6Y7"/>
<proteinExistence type="predicted"/>
<dbReference type="KEGG" id="fau:Fraau_2550"/>
<evidence type="ECO:0000313" key="2">
    <source>
        <dbReference type="Proteomes" id="UP000005234"/>
    </source>
</evidence>
<dbReference type="OrthoDB" id="5966071at2"/>
<accession>H8L6Y7</accession>
<dbReference type="RefSeq" id="WP_014403900.1">
    <property type="nucleotide sequence ID" value="NC_017033.1"/>
</dbReference>
<gene>
    <name evidence="1" type="ordered locus">Fraau_2550</name>
</gene>